<keyword evidence="4 6" id="KW-0808">Transferase</keyword>
<comment type="catalytic activity">
    <reaction evidence="6">
        <text>adenosine(1618) in 23S rRNA + S-adenosyl-L-methionine = N(6)-methyladenosine(1618) in 23S rRNA + S-adenosyl-L-homocysteine + H(+)</text>
        <dbReference type="Rhea" id="RHEA:16497"/>
        <dbReference type="Rhea" id="RHEA-COMP:10229"/>
        <dbReference type="Rhea" id="RHEA-COMP:10231"/>
        <dbReference type="ChEBI" id="CHEBI:15378"/>
        <dbReference type="ChEBI" id="CHEBI:57856"/>
        <dbReference type="ChEBI" id="CHEBI:59789"/>
        <dbReference type="ChEBI" id="CHEBI:74411"/>
        <dbReference type="ChEBI" id="CHEBI:74449"/>
        <dbReference type="EC" id="2.1.1.181"/>
    </reaction>
</comment>
<feature type="compositionally biased region" description="Basic residues" evidence="7">
    <location>
        <begin position="278"/>
        <end position="290"/>
    </location>
</feature>
<dbReference type="PANTHER" id="PTHR13393">
    <property type="entry name" value="SAM-DEPENDENT METHYLTRANSFERASE"/>
    <property type="match status" value="1"/>
</dbReference>
<feature type="region of interest" description="Disordered" evidence="7">
    <location>
        <begin position="261"/>
        <end position="292"/>
    </location>
</feature>
<dbReference type="NCBIfam" id="NF008725">
    <property type="entry name" value="PRK11727.1"/>
    <property type="match status" value="1"/>
</dbReference>
<evidence type="ECO:0000256" key="2">
    <source>
        <dbReference type="ARBA" id="ARBA00022552"/>
    </source>
</evidence>
<comment type="subcellular location">
    <subcellularLocation>
        <location evidence="6">Cytoplasm</location>
    </subcellularLocation>
</comment>
<evidence type="ECO:0000313" key="8">
    <source>
        <dbReference type="EMBL" id="MDO6671034.1"/>
    </source>
</evidence>
<evidence type="ECO:0000256" key="7">
    <source>
        <dbReference type="SAM" id="MobiDB-lite"/>
    </source>
</evidence>
<keyword evidence="1 6" id="KW-0963">Cytoplasm</keyword>
<dbReference type="GO" id="GO:0005737">
    <property type="term" value="C:cytoplasm"/>
    <property type="evidence" value="ECO:0007669"/>
    <property type="project" value="UniProtKB-SubCell"/>
</dbReference>
<dbReference type="GO" id="GO:0003676">
    <property type="term" value="F:nucleic acid binding"/>
    <property type="evidence" value="ECO:0007669"/>
    <property type="project" value="InterPro"/>
</dbReference>
<dbReference type="Gene3D" id="3.40.50.150">
    <property type="entry name" value="Vaccinia Virus protein VP39"/>
    <property type="match status" value="1"/>
</dbReference>
<feature type="compositionally biased region" description="Basic and acidic residues" evidence="7">
    <location>
        <begin position="261"/>
        <end position="277"/>
    </location>
</feature>
<keyword evidence="3 6" id="KW-0489">Methyltransferase</keyword>
<dbReference type="RefSeq" id="WP_303592866.1">
    <property type="nucleotide sequence ID" value="NZ_JAUORK010000003.1"/>
</dbReference>
<reference evidence="8" key="1">
    <citation type="submission" date="2023-07" db="EMBL/GenBank/DDBJ databases">
        <title>Genome content predicts the carbon catabolic preferences of heterotrophic bacteria.</title>
        <authorList>
            <person name="Gralka M."/>
        </authorList>
    </citation>
    <scope>NUCLEOTIDE SEQUENCE</scope>
    <source>
        <strain evidence="8">C2R13</strain>
    </source>
</reference>
<comment type="caution">
    <text evidence="8">The sequence shown here is derived from an EMBL/GenBank/DDBJ whole genome shotgun (WGS) entry which is preliminary data.</text>
</comment>
<dbReference type="InterPro" id="IPR002052">
    <property type="entry name" value="DNA_methylase_N6_adenine_CS"/>
</dbReference>
<dbReference type="EMBL" id="JAUORK010000003">
    <property type="protein sequence ID" value="MDO6671034.1"/>
    <property type="molecule type" value="Genomic_DNA"/>
</dbReference>
<evidence type="ECO:0000256" key="3">
    <source>
        <dbReference type="ARBA" id="ARBA00022603"/>
    </source>
</evidence>
<dbReference type="EC" id="2.1.1.181" evidence="6"/>
<feature type="region of interest" description="Disordered" evidence="7">
    <location>
        <begin position="1"/>
        <end position="79"/>
    </location>
</feature>
<keyword evidence="2 6" id="KW-0698">rRNA processing</keyword>
<evidence type="ECO:0000313" key="9">
    <source>
        <dbReference type="Proteomes" id="UP001170481"/>
    </source>
</evidence>
<gene>
    <name evidence="6 8" type="primary">rlmF</name>
    <name evidence="8" type="ORF">Q4535_02770</name>
</gene>
<dbReference type="HAMAP" id="MF_01848">
    <property type="entry name" value="23SrRNA_methyltr_F"/>
    <property type="match status" value="1"/>
</dbReference>
<accession>A0AAP4WXD5</accession>
<organism evidence="8 9">
    <name type="scientific">Cobetia amphilecti</name>
    <dbReference type="NCBI Taxonomy" id="1055104"/>
    <lineage>
        <taxon>Bacteria</taxon>
        <taxon>Pseudomonadati</taxon>
        <taxon>Pseudomonadota</taxon>
        <taxon>Gammaproteobacteria</taxon>
        <taxon>Oceanospirillales</taxon>
        <taxon>Halomonadaceae</taxon>
        <taxon>Cobetia</taxon>
    </lineage>
</organism>
<dbReference type="PROSITE" id="PS00092">
    <property type="entry name" value="N6_MTASE"/>
    <property type="match status" value="1"/>
</dbReference>
<sequence length="409" mass="44469">MSSSSRRPRGASLAKSGASSRHDSADRRQQAAPADRRDPAAREKPSAAKAPSVQAPAIKAPSIKVTPARKGQLHPRNPHRGRYDMAALVKASPALAAFVIKTPAGSESIDFADPVAVKALNRALLSRHYGIAHWDIPAGYLCPPIPGRADYLHYLADLISEANGGQLPAGEHVRALDIGTGANLIYPLLGNRSFGWQMVGSDISAQAIDSARAILSANARLKGQIEVRLQADRTRHFAGIWGADERFDLVLCNPPFHASEADMARESQRKWRGLDKSRRQRGNASRKGRARNAPALNFAGQAAELWCPGGEEAFVTRMIQESRNVATQCLWFTSLVAHSASLTGIRKALKRSGASEVRVVEMSQGQKVSRFVAWSYLTPDQRRQWGRDHWQGKGSEASVIAVSRESSTQ</sequence>
<dbReference type="InterPro" id="IPR029063">
    <property type="entry name" value="SAM-dependent_MTases_sf"/>
</dbReference>
<dbReference type="GO" id="GO:0070475">
    <property type="term" value="P:rRNA base methylation"/>
    <property type="evidence" value="ECO:0007669"/>
    <property type="project" value="TreeGrafter"/>
</dbReference>
<dbReference type="Proteomes" id="UP001170481">
    <property type="component" value="Unassembled WGS sequence"/>
</dbReference>
<comment type="function">
    <text evidence="6">Specifically methylates the adenine in position 1618 of 23S rRNA.</text>
</comment>
<dbReference type="InterPro" id="IPR010286">
    <property type="entry name" value="METTL16/RlmF"/>
</dbReference>
<evidence type="ECO:0000256" key="5">
    <source>
        <dbReference type="ARBA" id="ARBA00022691"/>
    </source>
</evidence>
<dbReference type="AlphaFoldDB" id="A0AAP4WXD5"/>
<evidence type="ECO:0000256" key="6">
    <source>
        <dbReference type="HAMAP-Rule" id="MF_01848"/>
    </source>
</evidence>
<dbReference type="SUPFAM" id="SSF53335">
    <property type="entry name" value="S-adenosyl-L-methionine-dependent methyltransferases"/>
    <property type="match status" value="1"/>
</dbReference>
<proteinExistence type="inferred from homology"/>
<feature type="compositionally biased region" description="Basic and acidic residues" evidence="7">
    <location>
        <begin position="20"/>
        <end position="46"/>
    </location>
</feature>
<evidence type="ECO:0000256" key="1">
    <source>
        <dbReference type="ARBA" id="ARBA00022490"/>
    </source>
</evidence>
<dbReference type="Pfam" id="PF05971">
    <property type="entry name" value="Methyltransf_10"/>
    <property type="match status" value="1"/>
</dbReference>
<dbReference type="PANTHER" id="PTHR13393:SF0">
    <property type="entry name" value="RNA N6-ADENOSINE-METHYLTRANSFERASE METTL16"/>
    <property type="match status" value="1"/>
</dbReference>
<name>A0AAP4WXD5_9GAMM</name>
<keyword evidence="5 6" id="KW-0949">S-adenosyl-L-methionine</keyword>
<protein>
    <recommendedName>
        <fullName evidence="6">Ribosomal RNA large subunit methyltransferase F</fullName>
        <ecNumber evidence="6">2.1.1.181</ecNumber>
    </recommendedName>
    <alternativeName>
        <fullName evidence="6">23S rRNA mA1618 methyltransferase</fullName>
    </alternativeName>
    <alternativeName>
        <fullName evidence="6">rRNA adenine N-6-methyltransferase</fullName>
    </alternativeName>
</protein>
<dbReference type="GO" id="GO:0052907">
    <property type="term" value="F:23S rRNA (adenine(1618)-N(6))-methyltransferase activity"/>
    <property type="evidence" value="ECO:0007669"/>
    <property type="project" value="UniProtKB-EC"/>
</dbReference>
<dbReference type="InterPro" id="IPR016909">
    <property type="entry name" value="rRNA_lsu_MeTfrase_F"/>
</dbReference>
<dbReference type="CDD" id="cd02440">
    <property type="entry name" value="AdoMet_MTases"/>
    <property type="match status" value="1"/>
</dbReference>
<comment type="similarity">
    <text evidence="6">Belongs to the methyltransferase superfamily. METTL16/RlmF family.</text>
</comment>
<evidence type="ECO:0000256" key="4">
    <source>
        <dbReference type="ARBA" id="ARBA00022679"/>
    </source>
</evidence>